<name>A0ABD1APY7_CARAN</name>
<dbReference type="InterPro" id="IPR032675">
    <property type="entry name" value="LRR_dom_sf"/>
</dbReference>
<dbReference type="GO" id="GO:0006952">
    <property type="term" value="P:defense response"/>
    <property type="evidence" value="ECO:0007669"/>
    <property type="project" value="UniProtKB-KW"/>
</dbReference>
<dbReference type="Gene3D" id="1.10.8.430">
    <property type="entry name" value="Helical domain of apoptotic protease-activating factors"/>
    <property type="match status" value="1"/>
</dbReference>
<keyword evidence="4" id="KW-0547">Nucleotide-binding</keyword>
<evidence type="ECO:0000256" key="2">
    <source>
        <dbReference type="ARBA" id="ARBA00022614"/>
    </source>
</evidence>
<dbReference type="FunFam" id="1.10.8.430:FF:000003">
    <property type="entry name" value="Probable disease resistance protein At5g66910"/>
    <property type="match status" value="1"/>
</dbReference>
<dbReference type="Gene3D" id="3.40.50.300">
    <property type="entry name" value="P-loop containing nucleotide triphosphate hydrolases"/>
    <property type="match status" value="1"/>
</dbReference>
<dbReference type="Pfam" id="PF23598">
    <property type="entry name" value="LRR_14"/>
    <property type="match status" value="1"/>
</dbReference>
<sequence length="873" mass="100540">MGIFFLLPWDPLRYIEEKLEALQIEMQELNVMRNDLLRWVSKEEKIGPQSLPEVKDWLLRVEKIEVDTNLLLKESVSKIQRLSTYGFCSLNCISTYMYSKEVAKEVATMLRNVETLRWERIFEFMAKRASPKEEKKRLAFQPVVSQEMLLESICSRIMEENIGTLGLYGKSGIGKTTLLTQIKNKLTEEVYKFYHVIFVGAVSKDIESVQDEIGKMLDLFYTRNWRGKSREEKATTIYEVLNRTRFGLLLDDIPKDLYLEEIGVPYPSRENGCKVIFTTHDRGAYKWVDHEVEVTRLSSQESWQFFEERVGETTLASHPDIPKLARVIAEKCVGLPMFLCIIGDAMAGKKTIKEWRDAVHVLVSSTAKISGSEEVFTISKFYYEYLPVGERSCFLYCALFPEYGNISRQDLVDSWIGEGMVSDETKGYEMIGDLVRMGFLTENKEEYGYGIKMEEMSRKMALAITSDVERCEENFVVRGGNIIKEMPEVKDWNLITKMSVTCTQIENISAYPQCSKLTTLILIGNKNLKCISDDFFRRMERLVVLNLSFNETLSELPETVSSLVSLQFLNLSWTSIKRLPLGLKELKRLIHLDLEHTLELKDVEVIASLLKLKVLRLYRSVSLDFSLMKDIQLLKSLKELSLTVEEGATLEGLLSIRWLAVCVRRLHLDEITITDGGILLLNAALNLRELTIYNRHIPAINVGRRNRSNMISRMSTCFGNIEEIPKLWNIRKVSLSECNYLSDLTWLLSAPSLRYLSVTRCFSINEIISKEKAINQLGDTNKQPFQNLTELILDGLPKLESIYWAPLPLPVVEYILIRDCPKLKKLPFNSETAKGDHVEIKLPGGSWINRVEWEDNSTAQRFSNLNYRSFLPH</sequence>
<dbReference type="InterPro" id="IPR002182">
    <property type="entry name" value="NB-ARC"/>
</dbReference>
<evidence type="ECO:0000313" key="9">
    <source>
        <dbReference type="Proteomes" id="UP001558713"/>
    </source>
</evidence>
<dbReference type="SMART" id="SM00382">
    <property type="entry name" value="AAA"/>
    <property type="match status" value="1"/>
</dbReference>
<dbReference type="InterPro" id="IPR003593">
    <property type="entry name" value="AAA+_ATPase"/>
</dbReference>
<evidence type="ECO:0000256" key="1">
    <source>
        <dbReference type="ARBA" id="ARBA00008894"/>
    </source>
</evidence>
<keyword evidence="6" id="KW-0067">ATP-binding</keyword>
<protein>
    <submittedName>
        <fullName evidence="8">Disease resistance protein</fullName>
    </submittedName>
</protein>
<reference evidence="8 9" key="1">
    <citation type="submission" date="2024-04" db="EMBL/GenBank/DDBJ databases">
        <title>Genome assembly C_amara_ONT_v2.</title>
        <authorList>
            <person name="Yant L."/>
            <person name="Moore C."/>
            <person name="Slenker M."/>
        </authorList>
    </citation>
    <scope>NUCLEOTIDE SEQUENCE [LARGE SCALE GENOMIC DNA]</scope>
    <source>
        <tissue evidence="8">Leaf</tissue>
    </source>
</reference>
<dbReference type="PANTHER" id="PTHR33463">
    <property type="entry name" value="NB-ARC DOMAIN-CONTAINING PROTEIN-RELATED"/>
    <property type="match status" value="1"/>
</dbReference>
<dbReference type="InterPro" id="IPR027417">
    <property type="entry name" value="P-loop_NTPase"/>
</dbReference>
<dbReference type="Proteomes" id="UP001558713">
    <property type="component" value="Unassembled WGS sequence"/>
</dbReference>
<keyword evidence="9" id="KW-1185">Reference proteome</keyword>
<dbReference type="EMBL" id="JBANAX010000436">
    <property type="protein sequence ID" value="KAL1208798.1"/>
    <property type="molecule type" value="Genomic_DNA"/>
</dbReference>
<keyword evidence="5" id="KW-0611">Plant defense</keyword>
<dbReference type="InterPro" id="IPR036388">
    <property type="entry name" value="WH-like_DNA-bd_sf"/>
</dbReference>
<proteinExistence type="inferred from homology"/>
<comment type="similarity">
    <text evidence="1">Belongs to the disease resistance NB-LRR family.</text>
</comment>
<evidence type="ECO:0000256" key="5">
    <source>
        <dbReference type="ARBA" id="ARBA00022821"/>
    </source>
</evidence>
<accession>A0ABD1APY7</accession>
<evidence type="ECO:0000259" key="7">
    <source>
        <dbReference type="SMART" id="SM00382"/>
    </source>
</evidence>
<dbReference type="Pfam" id="PF00931">
    <property type="entry name" value="NB-ARC"/>
    <property type="match status" value="1"/>
</dbReference>
<evidence type="ECO:0000313" key="8">
    <source>
        <dbReference type="EMBL" id="KAL1208798.1"/>
    </source>
</evidence>
<feature type="domain" description="AAA+ ATPase" evidence="7">
    <location>
        <begin position="161"/>
        <end position="298"/>
    </location>
</feature>
<dbReference type="InterPro" id="IPR055414">
    <property type="entry name" value="LRR_R13L4/SHOC2-like"/>
</dbReference>
<gene>
    <name evidence="8" type="ORF">V5N11_010478</name>
</gene>
<dbReference type="PANTHER" id="PTHR33463:SF220">
    <property type="entry name" value="NB-ARC DOMAIN-CONTAINING PROTEIN"/>
    <property type="match status" value="1"/>
</dbReference>
<dbReference type="Gene3D" id="1.10.10.10">
    <property type="entry name" value="Winged helix-like DNA-binding domain superfamily/Winged helix DNA-binding domain"/>
    <property type="match status" value="1"/>
</dbReference>
<dbReference type="InterPro" id="IPR050905">
    <property type="entry name" value="Plant_NBS-LRR"/>
</dbReference>
<comment type="caution">
    <text evidence="8">The sequence shown here is derived from an EMBL/GenBank/DDBJ whole genome shotgun (WGS) entry which is preliminary data.</text>
</comment>
<dbReference type="SUPFAM" id="SSF52058">
    <property type="entry name" value="L domain-like"/>
    <property type="match status" value="1"/>
</dbReference>
<dbReference type="Gene3D" id="3.80.10.10">
    <property type="entry name" value="Ribonuclease Inhibitor"/>
    <property type="match status" value="2"/>
</dbReference>
<dbReference type="FunFam" id="3.40.50.300:FF:001091">
    <property type="entry name" value="Probable disease resistance protein At1g61300"/>
    <property type="match status" value="1"/>
</dbReference>
<dbReference type="SUPFAM" id="SSF52540">
    <property type="entry name" value="P-loop containing nucleoside triphosphate hydrolases"/>
    <property type="match status" value="1"/>
</dbReference>
<organism evidence="8 9">
    <name type="scientific">Cardamine amara subsp. amara</name>
    <dbReference type="NCBI Taxonomy" id="228776"/>
    <lineage>
        <taxon>Eukaryota</taxon>
        <taxon>Viridiplantae</taxon>
        <taxon>Streptophyta</taxon>
        <taxon>Embryophyta</taxon>
        <taxon>Tracheophyta</taxon>
        <taxon>Spermatophyta</taxon>
        <taxon>Magnoliopsida</taxon>
        <taxon>eudicotyledons</taxon>
        <taxon>Gunneridae</taxon>
        <taxon>Pentapetalae</taxon>
        <taxon>rosids</taxon>
        <taxon>malvids</taxon>
        <taxon>Brassicales</taxon>
        <taxon>Brassicaceae</taxon>
        <taxon>Cardamineae</taxon>
        <taxon>Cardamine</taxon>
    </lineage>
</organism>
<dbReference type="InterPro" id="IPR042197">
    <property type="entry name" value="Apaf_helical"/>
</dbReference>
<keyword evidence="2" id="KW-0433">Leucine-rich repeat</keyword>
<evidence type="ECO:0000256" key="6">
    <source>
        <dbReference type="ARBA" id="ARBA00022840"/>
    </source>
</evidence>
<evidence type="ECO:0000256" key="4">
    <source>
        <dbReference type="ARBA" id="ARBA00022741"/>
    </source>
</evidence>
<dbReference type="GO" id="GO:0005524">
    <property type="term" value="F:ATP binding"/>
    <property type="evidence" value="ECO:0007669"/>
    <property type="project" value="UniProtKB-KW"/>
</dbReference>
<evidence type="ECO:0000256" key="3">
    <source>
        <dbReference type="ARBA" id="ARBA00022737"/>
    </source>
</evidence>
<dbReference type="PRINTS" id="PR00364">
    <property type="entry name" value="DISEASERSIST"/>
</dbReference>
<keyword evidence="3" id="KW-0677">Repeat</keyword>
<dbReference type="AlphaFoldDB" id="A0ABD1APY7"/>